<proteinExistence type="predicted"/>
<evidence type="ECO:0008006" key="3">
    <source>
        <dbReference type="Google" id="ProtNLM"/>
    </source>
</evidence>
<dbReference type="EMBL" id="NHYD01002680">
    <property type="protein sequence ID" value="PPQ85588.1"/>
    <property type="molecule type" value="Genomic_DNA"/>
</dbReference>
<organism evidence="1 2">
    <name type="scientific">Psilocybe cyanescens</name>
    <dbReference type="NCBI Taxonomy" id="93625"/>
    <lineage>
        <taxon>Eukaryota</taxon>
        <taxon>Fungi</taxon>
        <taxon>Dikarya</taxon>
        <taxon>Basidiomycota</taxon>
        <taxon>Agaricomycotina</taxon>
        <taxon>Agaricomycetes</taxon>
        <taxon>Agaricomycetidae</taxon>
        <taxon>Agaricales</taxon>
        <taxon>Agaricineae</taxon>
        <taxon>Strophariaceae</taxon>
        <taxon>Psilocybe</taxon>
    </lineage>
</organism>
<gene>
    <name evidence="1" type="ORF">CVT25_000032</name>
</gene>
<dbReference type="Proteomes" id="UP000283269">
    <property type="component" value="Unassembled WGS sequence"/>
</dbReference>
<dbReference type="AlphaFoldDB" id="A0A409X494"/>
<dbReference type="InParanoid" id="A0A409X494"/>
<evidence type="ECO:0000313" key="1">
    <source>
        <dbReference type="EMBL" id="PPQ85588.1"/>
    </source>
</evidence>
<keyword evidence="2" id="KW-1185">Reference proteome</keyword>
<accession>A0A409X494</accession>
<name>A0A409X494_PSICY</name>
<comment type="caution">
    <text evidence="1">The sequence shown here is derived from an EMBL/GenBank/DDBJ whole genome shotgun (WGS) entry which is preliminary data.</text>
</comment>
<evidence type="ECO:0000313" key="2">
    <source>
        <dbReference type="Proteomes" id="UP000283269"/>
    </source>
</evidence>
<reference evidence="1 2" key="1">
    <citation type="journal article" date="2018" name="Evol. Lett.">
        <title>Horizontal gene cluster transfer increased hallucinogenic mushroom diversity.</title>
        <authorList>
            <person name="Reynolds H.T."/>
            <person name="Vijayakumar V."/>
            <person name="Gluck-Thaler E."/>
            <person name="Korotkin H.B."/>
            <person name="Matheny P.B."/>
            <person name="Slot J.C."/>
        </authorList>
    </citation>
    <scope>NUCLEOTIDE SEQUENCE [LARGE SCALE GENOMIC DNA]</scope>
    <source>
        <strain evidence="1 2">2631</strain>
    </source>
</reference>
<sequence length="182" mass="20292">MFNIAHAFSVIMFSDGRLLRSASSLPVEILDEIMITAVRTLDPPSVSSIALVSNAYRILANVARFSSIDHQMIRVQDSACRRLDTLVDVIKAGRLVDTMPAVDAFITSFSLTTSGSTDELRPLLHNGSLGFIFHTLFHQSTPSYTPRSNFRKMSLEIRNWTSYQAVLPWGWDSPGTARYVPL</sequence>
<protein>
    <recommendedName>
        <fullName evidence="3">F-box domain-containing protein</fullName>
    </recommendedName>
</protein>
<dbReference type="OrthoDB" id="10582734at2759"/>